<dbReference type="Proteomes" id="UP001501736">
    <property type="component" value="Unassembled WGS sequence"/>
</dbReference>
<accession>A0ABP6RJA2</accession>
<comment type="similarity">
    <text evidence="3">Belongs to the IucA/IucC family.</text>
</comment>
<dbReference type="SMART" id="SM01006">
    <property type="entry name" value="AlcB"/>
    <property type="match status" value="1"/>
</dbReference>
<proteinExistence type="inferred from homology"/>
<dbReference type="InterPro" id="IPR016181">
    <property type="entry name" value="Acyl_CoA_acyltransferase"/>
</dbReference>
<comment type="pathway">
    <text evidence="2">Siderophore biosynthesis; mycobactin biosynthesis.</text>
</comment>
<sequence>MMPLTTAVPETAEAAERSEAAAPAPTPRPEDLTFTPVDPDADAATVAAWLTHPAAAFWQMGHLSIDQVRDYLREISDDGAQAGWIIREQGVPLAYAETYDPARVLLDEVFAAVDGDLGMHLLVAPPPHDPAARRPGLTSAIMRAVVDHCLETLSAARIVVEPDVENDAVAAKNAAVGFEVLREIDLPGKRAALSVLDAERARAVRAQGAEPAGAASQVPHLRPEHLAPAQRHLVAKALAEFSHERLIAPEPDGAAERWVLDTGTSRWRFAARRYALHHWAVEASSLVREDAEGAELPLDVQQLVVELHRMLGIPDDLLGTYLEELASTLASAAYKHHRGGPSAAQLARGRTDVDVAADFQQTEAAMTEGHPSFVATNGRIGFGLDEFGAYAPEAGRTFRHVWLAARREHTLLSTAAGLGEEAHYAAELDAETRERFVARLTALGLAPQDYLWLPVHPWQFQHRVAVSFAPELSRRDLVVLGEGGDEHQPQQSIRTGFSRTAPERSYVKTALSIQNMGFLRGLSPAYMRATPAVNDWVAAQVRGDAFLRGVGFEVLREHAAIGFTGDAYHRAEPSSDQQKMLAALWRESPLPLLPDGQRLLTLAALLHRDDAGASVAAALIEHSGLAADEWLAELLRAYLLPVVHCLEVHELAFMPHGENLILRLQDGRVVGAFMKDIGEEAAVIGERALDEEIERIRHVVDDAEAAQVIFTDVFDGVLRHLAAILVGDGVLDEESFWGTVSAVLAEHERLDLRRRRRLDLRAADAVHHCLNRLQLRNTRQMVDLQDASGSMIRAGRLENPVGG</sequence>
<gene>
    <name evidence="8" type="ORF">GCM10020260_23280</name>
</gene>
<dbReference type="PANTHER" id="PTHR34384:SF6">
    <property type="entry name" value="STAPHYLOFERRIN B SYNTHASE"/>
    <property type="match status" value="1"/>
</dbReference>
<dbReference type="InterPro" id="IPR019432">
    <property type="entry name" value="Acyltransferase_MbtK/IucB-like"/>
</dbReference>
<dbReference type="Pfam" id="PF06276">
    <property type="entry name" value="FhuF"/>
    <property type="match status" value="1"/>
</dbReference>
<keyword evidence="9" id="KW-1185">Reference proteome</keyword>
<comment type="caution">
    <text evidence="8">The sequence shown here is derived from an EMBL/GenBank/DDBJ whole genome shotgun (WGS) entry which is preliminary data.</text>
</comment>
<dbReference type="Gene3D" id="6.10.250.3370">
    <property type="match status" value="1"/>
</dbReference>
<protein>
    <recommendedName>
        <fullName evidence="4">Lysine N-acyltransferase MbtK</fullName>
    </recommendedName>
    <alternativeName>
        <fullName evidence="5">Mycobactin synthase protein K</fullName>
    </alternativeName>
</protein>
<dbReference type="InterPro" id="IPR037455">
    <property type="entry name" value="LucA/IucC-like"/>
</dbReference>
<evidence type="ECO:0000256" key="3">
    <source>
        <dbReference type="ARBA" id="ARBA00007832"/>
    </source>
</evidence>
<feature type="domain" description="Acyltransferase MbtK/IucB-like conserved" evidence="7">
    <location>
        <begin position="35"/>
        <end position="82"/>
    </location>
</feature>
<reference evidence="9" key="1">
    <citation type="journal article" date="2019" name="Int. J. Syst. Evol. Microbiol.">
        <title>The Global Catalogue of Microorganisms (GCM) 10K type strain sequencing project: providing services to taxonomists for standard genome sequencing and annotation.</title>
        <authorList>
            <consortium name="The Broad Institute Genomics Platform"/>
            <consortium name="The Broad Institute Genome Sequencing Center for Infectious Disease"/>
            <person name="Wu L."/>
            <person name="Ma J."/>
        </authorList>
    </citation>
    <scope>NUCLEOTIDE SEQUENCE [LARGE SCALE GENOMIC DNA]</scope>
    <source>
        <strain evidence="9">JCM 11483</strain>
    </source>
</reference>
<feature type="compositionally biased region" description="Low complexity" evidence="6">
    <location>
        <begin position="1"/>
        <end position="12"/>
    </location>
</feature>
<dbReference type="InterPro" id="IPR007310">
    <property type="entry name" value="Aerobactin_biosyn_IucA/IucC_N"/>
</dbReference>
<dbReference type="Gene3D" id="1.10.510.40">
    <property type="match status" value="1"/>
</dbReference>
<evidence type="ECO:0000313" key="8">
    <source>
        <dbReference type="EMBL" id="GAA3287198.1"/>
    </source>
</evidence>
<evidence type="ECO:0000256" key="1">
    <source>
        <dbReference type="ARBA" id="ARBA00003818"/>
    </source>
</evidence>
<dbReference type="PANTHER" id="PTHR34384">
    <property type="entry name" value="L-2,3-DIAMINOPROPANOATE--CITRATE LIGASE"/>
    <property type="match status" value="1"/>
</dbReference>
<dbReference type="Gene3D" id="3.30.310.280">
    <property type="match status" value="1"/>
</dbReference>
<evidence type="ECO:0000259" key="7">
    <source>
        <dbReference type="SMART" id="SM01006"/>
    </source>
</evidence>
<evidence type="ECO:0000256" key="2">
    <source>
        <dbReference type="ARBA" id="ARBA00005102"/>
    </source>
</evidence>
<dbReference type="Pfam" id="PF13523">
    <property type="entry name" value="Acetyltransf_8"/>
    <property type="match status" value="1"/>
</dbReference>
<dbReference type="InterPro" id="IPR022770">
    <property type="entry name" value="IucA/IucC-like_C"/>
</dbReference>
<dbReference type="Gene3D" id="3.40.630.30">
    <property type="match status" value="1"/>
</dbReference>
<evidence type="ECO:0000256" key="5">
    <source>
        <dbReference type="ARBA" id="ARBA00031122"/>
    </source>
</evidence>
<comment type="function">
    <text evidence="1">Acyltransferase required for the direct transfer of medium- to long-chain fatty acyl moieties from a carrier protein (MbtL) on to the epsilon-amino group of lysine residue in the mycobactin core.</text>
</comment>
<dbReference type="SUPFAM" id="SSF55729">
    <property type="entry name" value="Acyl-CoA N-acyltransferases (Nat)"/>
    <property type="match status" value="1"/>
</dbReference>
<dbReference type="Pfam" id="PF04183">
    <property type="entry name" value="IucA_IucC"/>
    <property type="match status" value="1"/>
</dbReference>
<dbReference type="EMBL" id="BAAAYG010000010">
    <property type="protein sequence ID" value="GAA3287198.1"/>
    <property type="molecule type" value="Genomic_DNA"/>
</dbReference>
<name>A0ABP6RJA2_9MICC</name>
<evidence type="ECO:0000256" key="4">
    <source>
        <dbReference type="ARBA" id="ARBA00020586"/>
    </source>
</evidence>
<evidence type="ECO:0000256" key="6">
    <source>
        <dbReference type="SAM" id="MobiDB-lite"/>
    </source>
</evidence>
<evidence type="ECO:0000313" key="9">
    <source>
        <dbReference type="Proteomes" id="UP001501736"/>
    </source>
</evidence>
<feature type="region of interest" description="Disordered" evidence="6">
    <location>
        <begin position="1"/>
        <end position="37"/>
    </location>
</feature>
<organism evidence="8 9">
    <name type="scientific">Nesterenkonia halobia</name>
    <dbReference type="NCBI Taxonomy" id="37922"/>
    <lineage>
        <taxon>Bacteria</taxon>
        <taxon>Bacillati</taxon>
        <taxon>Actinomycetota</taxon>
        <taxon>Actinomycetes</taxon>
        <taxon>Micrococcales</taxon>
        <taxon>Micrococcaceae</taxon>
        <taxon>Nesterenkonia</taxon>
    </lineage>
</organism>